<keyword evidence="3 7" id="KW-0812">Transmembrane</keyword>
<feature type="transmembrane region" description="Helical" evidence="7">
    <location>
        <begin position="286"/>
        <end position="304"/>
    </location>
</feature>
<protein>
    <submittedName>
        <fullName evidence="8">Inner membrane protein YhjD</fullName>
    </submittedName>
</protein>
<keyword evidence="4 7" id="KW-1133">Transmembrane helix</keyword>
<evidence type="ECO:0000256" key="4">
    <source>
        <dbReference type="ARBA" id="ARBA00022989"/>
    </source>
</evidence>
<organism evidence="8 9">
    <name type="scientific">Corynebacterium provencense</name>
    <dbReference type="NCBI Taxonomy" id="1737425"/>
    <lineage>
        <taxon>Bacteria</taxon>
        <taxon>Bacillati</taxon>
        <taxon>Actinomycetota</taxon>
        <taxon>Actinomycetes</taxon>
        <taxon>Mycobacteriales</taxon>
        <taxon>Corynebacteriaceae</taxon>
        <taxon>Corynebacterium</taxon>
    </lineage>
</organism>
<dbReference type="KEGG" id="cpre:Csp1_07230"/>
<accession>A0A2Z3YMQ9</accession>
<dbReference type="AlphaFoldDB" id="A0A2Z3YMQ9"/>
<feature type="transmembrane region" description="Helical" evidence="7">
    <location>
        <begin position="221"/>
        <end position="243"/>
    </location>
</feature>
<evidence type="ECO:0000256" key="7">
    <source>
        <dbReference type="SAM" id="Phobius"/>
    </source>
</evidence>
<comment type="subcellular location">
    <subcellularLocation>
        <location evidence="1">Cell membrane</location>
        <topology evidence="1">Multi-pass membrane protein</topology>
    </subcellularLocation>
</comment>
<evidence type="ECO:0000256" key="2">
    <source>
        <dbReference type="ARBA" id="ARBA00022475"/>
    </source>
</evidence>
<dbReference type="GO" id="GO:0005886">
    <property type="term" value="C:plasma membrane"/>
    <property type="evidence" value="ECO:0007669"/>
    <property type="project" value="UniProtKB-SubCell"/>
</dbReference>
<dbReference type="NCBIfam" id="TIGR00765">
    <property type="entry name" value="yihY_not_rbn"/>
    <property type="match status" value="1"/>
</dbReference>
<dbReference type="InterPro" id="IPR017039">
    <property type="entry name" value="Virul_fac_BrkB"/>
</dbReference>
<keyword evidence="5 7" id="KW-0472">Membrane</keyword>
<feature type="region of interest" description="Disordered" evidence="6">
    <location>
        <begin position="1"/>
        <end position="41"/>
    </location>
</feature>
<proteinExistence type="predicted"/>
<feature type="transmembrane region" description="Helical" evidence="7">
    <location>
        <begin position="68"/>
        <end position="95"/>
    </location>
</feature>
<evidence type="ECO:0000256" key="1">
    <source>
        <dbReference type="ARBA" id="ARBA00004651"/>
    </source>
</evidence>
<evidence type="ECO:0000313" key="9">
    <source>
        <dbReference type="Proteomes" id="UP000247696"/>
    </source>
</evidence>
<dbReference type="Pfam" id="PF03631">
    <property type="entry name" value="Virul_fac_BrkB"/>
    <property type="match status" value="1"/>
</dbReference>
<sequence length="384" mass="41121">MAATTTKTDDRKTGEGDSRNTVSRSGGGDSGDNGSGPSPVEKLRDRWPWFDHLMHMNERYGDQGGNHYAAGITYFSVLSLFPLLMVVFATIATVLAGNGDLLDDIIDRIRNSVSGSLGDTLTDILNQAISQRGSLFSIGIVLSLWTGLGWIGNLRAGISSVWKAPLNADNFLKGKISDLVGLVGLLLALVIAFAVTAVGSGGFTWRIIEVLNLEHVTGIRVVVWFIALLIALVANWVVMFWMLAFFPRVHVPRKAAARGAVIGAVALEIFKQFATVFFNTTMSNPAGAAFGPVIGVMVLMYLLWRITLYCSAWIATTPEALAEEVPDAPEPAVIEVRARAVRQQGEEDAVRRAGLVGVGAVAGVLLGGTVVKVGRFLAGLSRRK</sequence>
<dbReference type="STRING" id="1737425.GCA_900049755_00571"/>
<dbReference type="PANTHER" id="PTHR30213">
    <property type="entry name" value="INNER MEMBRANE PROTEIN YHJD"/>
    <property type="match status" value="1"/>
</dbReference>
<keyword evidence="2" id="KW-1003">Cell membrane</keyword>
<feature type="transmembrane region" description="Helical" evidence="7">
    <location>
        <begin position="255"/>
        <end position="274"/>
    </location>
</feature>
<evidence type="ECO:0000256" key="5">
    <source>
        <dbReference type="ARBA" id="ARBA00023136"/>
    </source>
</evidence>
<evidence type="ECO:0000256" key="3">
    <source>
        <dbReference type="ARBA" id="ARBA00022692"/>
    </source>
</evidence>
<feature type="compositionally biased region" description="Gly residues" evidence="6">
    <location>
        <begin position="25"/>
        <end position="34"/>
    </location>
</feature>
<feature type="compositionally biased region" description="Basic and acidic residues" evidence="6">
    <location>
        <begin position="7"/>
        <end position="18"/>
    </location>
</feature>
<name>A0A2Z3YMQ9_9CORY</name>
<dbReference type="RefSeq" id="WP_227871193.1">
    <property type="nucleotide sequence ID" value="NZ_CABKVS010000001.1"/>
</dbReference>
<dbReference type="PANTHER" id="PTHR30213:SF1">
    <property type="entry name" value="INNER MEMBRANE PROTEIN YHJD"/>
    <property type="match status" value="1"/>
</dbReference>
<evidence type="ECO:0000256" key="6">
    <source>
        <dbReference type="SAM" id="MobiDB-lite"/>
    </source>
</evidence>
<keyword evidence="9" id="KW-1185">Reference proteome</keyword>
<gene>
    <name evidence="8" type="primary">yhjD</name>
    <name evidence="8" type="ORF">Csp1_07230</name>
</gene>
<feature type="transmembrane region" description="Helical" evidence="7">
    <location>
        <begin position="135"/>
        <end position="158"/>
    </location>
</feature>
<evidence type="ECO:0000313" key="8">
    <source>
        <dbReference type="EMBL" id="AWT25532.1"/>
    </source>
</evidence>
<dbReference type="Proteomes" id="UP000247696">
    <property type="component" value="Chromosome"/>
</dbReference>
<dbReference type="NCBIfam" id="TIGR00766">
    <property type="entry name" value="inner membrane protein YhjD"/>
    <property type="match status" value="1"/>
</dbReference>
<reference evidence="9" key="1">
    <citation type="submission" date="2017-11" db="EMBL/GenBank/DDBJ databases">
        <title>Otitis media/interna in a cat caused by the recently described species Corynebacterium provencense.</title>
        <authorList>
            <person name="Kittl S."/>
            <person name="Brodard I."/>
            <person name="Rychener L."/>
            <person name="Jores J."/>
            <person name="Roosje P."/>
            <person name="Gobeli Brawand S."/>
        </authorList>
    </citation>
    <scope>NUCLEOTIDE SEQUENCE [LARGE SCALE GENOMIC DNA]</scope>
    <source>
        <strain evidence="9">17KM38</strain>
    </source>
</reference>
<feature type="transmembrane region" description="Helical" evidence="7">
    <location>
        <begin position="179"/>
        <end position="201"/>
    </location>
</feature>
<dbReference type="InterPro" id="IPR005274">
    <property type="entry name" value="IM_pro_YhjD"/>
</dbReference>
<dbReference type="EMBL" id="CP024988">
    <property type="protein sequence ID" value="AWT25532.1"/>
    <property type="molecule type" value="Genomic_DNA"/>
</dbReference>